<accession>A0ABC8SA21</accession>
<feature type="transmembrane region" description="Helical" evidence="2">
    <location>
        <begin position="20"/>
        <end position="38"/>
    </location>
</feature>
<feature type="region of interest" description="Disordered" evidence="1">
    <location>
        <begin position="104"/>
        <end position="130"/>
    </location>
</feature>
<dbReference type="PANTHER" id="PTHR33731">
    <property type="entry name" value="PROTEIN, PUTATIVE-RELATED"/>
    <property type="match status" value="1"/>
</dbReference>
<gene>
    <name evidence="3" type="ORF">ILEXP_LOCUS22367</name>
</gene>
<name>A0ABC8SA21_9AQUA</name>
<dbReference type="PANTHER" id="PTHR33731:SF2">
    <property type="entry name" value="ORGAN-SPECIFIC PROTEIN S2-LIKE"/>
    <property type="match status" value="1"/>
</dbReference>
<sequence length="161" mass="18373">MQSNRSKNLSVYSVEAMGSAYAFWALLSLVLFVSIIDARPDPREYWKGVMKDQPTPEVIQNLIRKGTEAPHLSDKKNDCQTSMETAKNDKLVGNFENTKDQLSTKEFQARSNPKSYRSYGDTQPMEDELSVKEFEPRPNPKVYEAYADAMPIEDKSLVKKI</sequence>
<dbReference type="InterPro" id="IPR024489">
    <property type="entry name" value="Organ_specific_prot"/>
</dbReference>
<dbReference type="EMBL" id="CAUOFW020002483">
    <property type="protein sequence ID" value="CAK9154064.1"/>
    <property type="molecule type" value="Genomic_DNA"/>
</dbReference>
<evidence type="ECO:0000256" key="1">
    <source>
        <dbReference type="SAM" id="MobiDB-lite"/>
    </source>
</evidence>
<dbReference type="AlphaFoldDB" id="A0ABC8SA21"/>
<proteinExistence type="predicted"/>
<keyword evidence="2" id="KW-1133">Transmembrane helix</keyword>
<keyword evidence="4" id="KW-1185">Reference proteome</keyword>
<dbReference type="Pfam" id="PF10950">
    <property type="entry name" value="Organ_specific"/>
    <property type="match status" value="1"/>
</dbReference>
<evidence type="ECO:0000256" key="2">
    <source>
        <dbReference type="SAM" id="Phobius"/>
    </source>
</evidence>
<evidence type="ECO:0000313" key="4">
    <source>
        <dbReference type="Proteomes" id="UP001642360"/>
    </source>
</evidence>
<evidence type="ECO:0008006" key="5">
    <source>
        <dbReference type="Google" id="ProtNLM"/>
    </source>
</evidence>
<evidence type="ECO:0000313" key="3">
    <source>
        <dbReference type="EMBL" id="CAK9154064.1"/>
    </source>
</evidence>
<comment type="caution">
    <text evidence="3">The sequence shown here is derived from an EMBL/GenBank/DDBJ whole genome shotgun (WGS) entry which is preliminary data.</text>
</comment>
<protein>
    <recommendedName>
        <fullName evidence="5">Organ-specific protein S2</fullName>
    </recommendedName>
</protein>
<organism evidence="3 4">
    <name type="scientific">Ilex paraguariensis</name>
    <name type="common">yerba mate</name>
    <dbReference type="NCBI Taxonomy" id="185542"/>
    <lineage>
        <taxon>Eukaryota</taxon>
        <taxon>Viridiplantae</taxon>
        <taxon>Streptophyta</taxon>
        <taxon>Embryophyta</taxon>
        <taxon>Tracheophyta</taxon>
        <taxon>Spermatophyta</taxon>
        <taxon>Magnoliopsida</taxon>
        <taxon>eudicotyledons</taxon>
        <taxon>Gunneridae</taxon>
        <taxon>Pentapetalae</taxon>
        <taxon>asterids</taxon>
        <taxon>campanulids</taxon>
        <taxon>Aquifoliales</taxon>
        <taxon>Aquifoliaceae</taxon>
        <taxon>Ilex</taxon>
    </lineage>
</organism>
<feature type="compositionally biased region" description="Polar residues" evidence="1">
    <location>
        <begin position="104"/>
        <end position="115"/>
    </location>
</feature>
<reference evidence="3 4" key="1">
    <citation type="submission" date="2024-02" db="EMBL/GenBank/DDBJ databases">
        <authorList>
            <person name="Vignale AGUSTIN F."/>
            <person name="Sosa J E."/>
            <person name="Modenutti C."/>
        </authorList>
    </citation>
    <scope>NUCLEOTIDE SEQUENCE [LARGE SCALE GENOMIC DNA]</scope>
</reference>
<keyword evidence="2" id="KW-0812">Transmembrane</keyword>
<dbReference type="Proteomes" id="UP001642360">
    <property type="component" value="Unassembled WGS sequence"/>
</dbReference>
<keyword evidence="2" id="KW-0472">Membrane</keyword>